<dbReference type="InterPro" id="IPR048708">
    <property type="entry name" value="VapB45-like_HTH"/>
</dbReference>
<dbReference type="Proteomes" id="UP000199013">
    <property type="component" value="Unassembled WGS sequence"/>
</dbReference>
<accession>A0A1C3NYS5</accession>
<evidence type="ECO:0000313" key="2">
    <source>
        <dbReference type="EMBL" id="SBW22697.1"/>
    </source>
</evidence>
<dbReference type="InterPro" id="IPR007367">
    <property type="entry name" value="DUF433"/>
</dbReference>
<evidence type="ECO:0000313" key="3">
    <source>
        <dbReference type="Proteomes" id="UP000199013"/>
    </source>
</evidence>
<name>A0A1C3NYS5_9ACTN</name>
<gene>
    <name evidence="2" type="ORF">FDG2_2996</name>
</gene>
<organism evidence="2 3">
    <name type="scientific">Candidatus Protofrankia californiensis</name>
    <dbReference type="NCBI Taxonomy" id="1839754"/>
    <lineage>
        <taxon>Bacteria</taxon>
        <taxon>Bacillati</taxon>
        <taxon>Actinomycetota</taxon>
        <taxon>Actinomycetes</taxon>
        <taxon>Frankiales</taxon>
        <taxon>Frankiaceae</taxon>
        <taxon>Protofrankia</taxon>
    </lineage>
</organism>
<dbReference type="AlphaFoldDB" id="A0A1C3NYS5"/>
<dbReference type="Pfam" id="PF04255">
    <property type="entry name" value="DUF433"/>
    <property type="match status" value="1"/>
</dbReference>
<dbReference type="EMBL" id="FLUV01001264">
    <property type="protein sequence ID" value="SBW22697.1"/>
    <property type="molecule type" value="Genomic_DNA"/>
</dbReference>
<dbReference type="Pfam" id="PF21321">
    <property type="entry name" value="HTH_66"/>
    <property type="match status" value="1"/>
</dbReference>
<feature type="domain" description="Putative antitoxin VapB45-like DNA-binding HTH" evidence="1">
    <location>
        <begin position="26"/>
        <end position="100"/>
    </location>
</feature>
<evidence type="ECO:0000259" key="1">
    <source>
        <dbReference type="Pfam" id="PF21321"/>
    </source>
</evidence>
<sequence>MVLTRFHRVAVCDDDGMDVIDLLERPLYGMSQTDRILLLPAGTTRRWVDGYRRGDAVYPPVIRPTSTGDETVTWGEFVETRLLAGFRARGVPMVRLRPAIERLREHFGTRYPLAHAKPFIAGRELVLAVQEDVGLDRQLCLVVVRTGQRMLNLSGPAEAFFRSTEFTDGEDGVARLIRPLPDVADVVIDPLRGFGEPVVRNVPTEVIAEQVRAGDPPEMVADLYELSPTQVNAAIRYELSRRTADSAA</sequence>
<protein>
    <recommendedName>
        <fullName evidence="1">Putative antitoxin VapB45-like DNA-binding HTH domain-containing protein</fullName>
    </recommendedName>
</protein>
<reference evidence="3" key="1">
    <citation type="submission" date="2016-02" db="EMBL/GenBank/DDBJ databases">
        <authorList>
            <person name="Wibberg D."/>
        </authorList>
    </citation>
    <scope>NUCLEOTIDE SEQUENCE [LARGE SCALE GENOMIC DNA]</scope>
</reference>
<keyword evidence="3" id="KW-1185">Reference proteome</keyword>
<proteinExistence type="predicted"/>